<dbReference type="SMART" id="SM00179">
    <property type="entry name" value="EGF_CA"/>
    <property type="match status" value="5"/>
</dbReference>
<dbReference type="InterPro" id="IPR000742">
    <property type="entry name" value="EGF"/>
</dbReference>
<feature type="transmembrane region" description="Helical" evidence="8">
    <location>
        <begin position="312"/>
        <end position="337"/>
    </location>
</feature>
<keyword evidence="1 7" id="KW-0245">EGF-like domain</keyword>
<feature type="disulfide bond" evidence="7">
    <location>
        <begin position="68"/>
        <end position="85"/>
    </location>
</feature>
<feature type="disulfide bond" evidence="7">
    <location>
        <begin position="87"/>
        <end position="96"/>
    </location>
</feature>
<dbReference type="FunFam" id="2.10.25.10:FF:000122">
    <property type="entry name" value="Protein crumbs homolog 2"/>
    <property type="match status" value="1"/>
</dbReference>
<feature type="disulfide bond" evidence="7">
    <location>
        <begin position="129"/>
        <end position="138"/>
    </location>
</feature>
<dbReference type="FunFam" id="2.10.25.10:FF:000377">
    <property type="entry name" value="Delta/notch like EGF repeat containing"/>
    <property type="match status" value="1"/>
</dbReference>
<dbReference type="STRING" id="246437.L9L7Y5"/>
<dbReference type="SUPFAM" id="SSF57196">
    <property type="entry name" value="EGF/Laminin"/>
    <property type="match status" value="2"/>
</dbReference>
<dbReference type="FunFam" id="2.10.25.10:FF:000566">
    <property type="entry name" value="delta and Notch-like epidermal growth factor-related receptor"/>
    <property type="match status" value="1"/>
</dbReference>
<dbReference type="FunFam" id="2.10.25.10:FF:000424">
    <property type="entry name" value="Delta and Notch-like epidermal growth factor-related receptor"/>
    <property type="match status" value="1"/>
</dbReference>
<dbReference type="PROSITE" id="PS01187">
    <property type="entry name" value="EGF_CA"/>
    <property type="match status" value="2"/>
</dbReference>
<feature type="disulfide bond" evidence="7">
    <location>
        <begin position="204"/>
        <end position="213"/>
    </location>
</feature>
<protein>
    <submittedName>
        <fullName evidence="10">Delta and Notch-like epidermal growth factor-related receptor</fullName>
    </submittedName>
</protein>
<keyword evidence="10" id="KW-0675">Receptor</keyword>
<keyword evidence="8" id="KW-0472">Membrane</keyword>
<feature type="disulfide bond" evidence="7">
    <location>
        <begin position="167"/>
        <end position="176"/>
    </location>
</feature>
<dbReference type="GO" id="GO:0005886">
    <property type="term" value="C:plasma membrane"/>
    <property type="evidence" value="ECO:0007669"/>
    <property type="project" value="TreeGrafter"/>
</dbReference>
<feature type="domain" description="EGF-like" evidence="9">
    <location>
        <begin position="254"/>
        <end position="290"/>
    </location>
</feature>
<evidence type="ECO:0000256" key="3">
    <source>
        <dbReference type="ARBA" id="ARBA00022737"/>
    </source>
</evidence>
<dbReference type="FunCoup" id="L9L7Y5">
    <property type="interactions" value="243"/>
</dbReference>
<keyword evidence="5 7" id="KW-1015">Disulfide bond</keyword>
<dbReference type="GO" id="GO:0007157">
    <property type="term" value="P:heterophilic cell-cell adhesion via plasma membrane cell adhesion molecules"/>
    <property type="evidence" value="ECO:0007669"/>
    <property type="project" value="TreeGrafter"/>
</dbReference>
<feature type="disulfide bond" evidence="7">
    <location>
        <begin position="242"/>
        <end position="251"/>
    </location>
</feature>
<evidence type="ECO:0000256" key="8">
    <source>
        <dbReference type="SAM" id="Phobius"/>
    </source>
</evidence>
<dbReference type="SMART" id="SM00181">
    <property type="entry name" value="EGF"/>
    <property type="match status" value="6"/>
</dbReference>
<keyword evidence="4" id="KW-0106">Calcium</keyword>
<dbReference type="Gene3D" id="2.10.25.10">
    <property type="entry name" value="Laminin"/>
    <property type="match status" value="6"/>
</dbReference>
<reference evidence="11" key="1">
    <citation type="submission" date="2012-07" db="EMBL/GenBank/DDBJ databases">
        <title>Genome of the Chinese tree shrew, a rising model animal genetically related to primates.</title>
        <authorList>
            <person name="Zhang G."/>
            <person name="Fan Y."/>
            <person name="Yao Y."/>
            <person name="Huang Z."/>
        </authorList>
    </citation>
    <scope>NUCLEOTIDE SEQUENCE [LARGE SCALE GENOMIC DNA]</scope>
</reference>
<dbReference type="PROSITE" id="PS00022">
    <property type="entry name" value="EGF_1"/>
    <property type="match status" value="6"/>
</dbReference>
<dbReference type="InterPro" id="IPR045769">
    <property type="entry name" value="DNER_C"/>
</dbReference>
<keyword evidence="2" id="KW-0732">Signal</keyword>
<feature type="domain" description="EGF-like" evidence="9">
    <location>
        <begin position="179"/>
        <end position="214"/>
    </location>
</feature>
<dbReference type="AlphaFoldDB" id="L9L7Y5"/>
<evidence type="ECO:0000256" key="5">
    <source>
        <dbReference type="ARBA" id="ARBA00023157"/>
    </source>
</evidence>
<accession>L9L7Y5</accession>
<evidence type="ECO:0000313" key="10">
    <source>
        <dbReference type="EMBL" id="ELW71240.1"/>
    </source>
</evidence>
<dbReference type="InterPro" id="IPR009030">
    <property type="entry name" value="Growth_fac_rcpt_cys_sf"/>
</dbReference>
<dbReference type="PROSITE" id="PS01186">
    <property type="entry name" value="EGF_2"/>
    <property type="match status" value="4"/>
</dbReference>
<feature type="domain" description="EGF-like" evidence="9">
    <location>
        <begin position="141"/>
        <end position="177"/>
    </location>
</feature>
<dbReference type="InParanoid" id="L9L7Y5"/>
<evidence type="ECO:0000256" key="2">
    <source>
        <dbReference type="ARBA" id="ARBA00022729"/>
    </source>
</evidence>
<feature type="domain" description="EGF-like" evidence="9">
    <location>
        <begin position="216"/>
        <end position="252"/>
    </location>
</feature>
<feature type="disulfide bond" evidence="7">
    <location>
        <begin position="280"/>
        <end position="289"/>
    </location>
</feature>
<sequence>MNYASKGVILEHLTFHMGTAIHKAGSSSYQTGFVNDSVTKSIVALRLTLVVKASTCVPGESHANDLECSGRGRCTTKPSEASFSCTCEDQYVGTFCEEYDACQRKPCQNGASCIDVNEKHDGSNFTCVCPAGYFGSACEEKVDPCASAPCQNNGTCYVDGVHFTCSCSPGFTGPTCAQLVDFCALSPCAHGTCRSVGTSYKCLCDPGYHGLYCEEEYNECLSAPCLNAATCRDLVNGYECVCLAEYKGEECDIDINECDSNPCHHAGTCLDQPNGYTCHCPHGWVGANCEIHLQWKSGHMAESLTNMPRHSLYIIIGALCVAFILMLIILIVGICRISRIEYQGSSRPAYEEFYNCRSIDSEFSNAIASIRHARFGKKSRPAMYDVTPIAYEDYSPDDKPLVTLIKTKDL</sequence>
<dbReference type="Proteomes" id="UP000011518">
    <property type="component" value="Unassembled WGS sequence"/>
</dbReference>
<comment type="caution">
    <text evidence="7">Lacks conserved residue(s) required for the propagation of feature annotation.</text>
</comment>
<dbReference type="Pfam" id="PF00008">
    <property type="entry name" value="EGF"/>
    <property type="match status" value="5"/>
</dbReference>
<organism evidence="10 11">
    <name type="scientific">Tupaia chinensis</name>
    <name type="common">Chinese tree shrew</name>
    <name type="synonym">Tupaia belangeri chinensis</name>
    <dbReference type="NCBI Taxonomy" id="246437"/>
    <lineage>
        <taxon>Eukaryota</taxon>
        <taxon>Metazoa</taxon>
        <taxon>Chordata</taxon>
        <taxon>Craniata</taxon>
        <taxon>Vertebrata</taxon>
        <taxon>Euteleostomi</taxon>
        <taxon>Mammalia</taxon>
        <taxon>Eutheria</taxon>
        <taxon>Euarchontoglires</taxon>
        <taxon>Scandentia</taxon>
        <taxon>Tupaiidae</taxon>
        <taxon>Tupaia</taxon>
    </lineage>
</organism>
<dbReference type="SUPFAM" id="SSF57184">
    <property type="entry name" value="Growth factor receptor domain"/>
    <property type="match status" value="1"/>
</dbReference>
<dbReference type="FunFam" id="2.10.25.10:FF:000597">
    <property type="entry name" value="Delta/notch-like EGF repeat containing"/>
    <property type="match status" value="1"/>
</dbReference>
<keyword evidence="8" id="KW-0812">Transmembrane</keyword>
<dbReference type="InterPro" id="IPR000152">
    <property type="entry name" value="EGF-type_Asp/Asn_hydroxyl_site"/>
</dbReference>
<feature type="domain" description="EGF-like" evidence="9">
    <location>
        <begin position="98"/>
        <end position="139"/>
    </location>
</feature>
<keyword evidence="6" id="KW-0325">Glycoprotein</keyword>
<dbReference type="GO" id="GO:0005509">
    <property type="term" value="F:calcium ion binding"/>
    <property type="evidence" value="ECO:0007669"/>
    <property type="project" value="InterPro"/>
</dbReference>
<evidence type="ECO:0000313" key="11">
    <source>
        <dbReference type="Proteomes" id="UP000011518"/>
    </source>
</evidence>
<dbReference type="FunFam" id="2.10.25.10:FF:000703">
    <property type="entry name" value="Delta/notch like EGF repeat containing"/>
    <property type="match status" value="1"/>
</dbReference>
<feature type="disulfide bond" evidence="7">
    <location>
        <begin position="183"/>
        <end position="193"/>
    </location>
</feature>
<name>L9L7Y5_TUPCH</name>
<dbReference type="PROSITE" id="PS50026">
    <property type="entry name" value="EGF_3"/>
    <property type="match status" value="6"/>
</dbReference>
<dbReference type="PANTHER" id="PTHR24049">
    <property type="entry name" value="CRUMBS FAMILY MEMBER"/>
    <property type="match status" value="1"/>
</dbReference>
<gene>
    <name evidence="10" type="ORF">TREES_T100015671</name>
</gene>
<dbReference type="InterPro" id="IPR051022">
    <property type="entry name" value="Notch_Cell-Fate_Det"/>
</dbReference>
<feature type="domain" description="EGF-like" evidence="9">
    <location>
        <begin position="58"/>
        <end position="97"/>
    </location>
</feature>
<dbReference type="EMBL" id="KB320472">
    <property type="protein sequence ID" value="ELW71240.1"/>
    <property type="molecule type" value="Genomic_DNA"/>
</dbReference>
<evidence type="ECO:0000259" key="9">
    <source>
        <dbReference type="PROSITE" id="PS50026"/>
    </source>
</evidence>
<dbReference type="InterPro" id="IPR018097">
    <property type="entry name" value="EGF_Ca-bd_CS"/>
</dbReference>
<evidence type="ECO:0000256" key="7">
    <source>
        <dbReference type="PROSITE-ProRule" id="PRU00076"/>
    </source>
</evidence>
<keyword evidence="8" id="KW-1133">Transmembrane helix</keyword>
<evidence type="ECO:0000256" key="1">
    <source>
        <dbReference type="ARBA" id="ARBA00022536"/>
    </source>
</evidence>
<dbReference type="Pfam" id="PF19330">
    <property type="entry name" value="DNER_C"/>
    <property type="match status" value="1"/>
</dbReference>
<evidence type="ECO:0000256" key="6">
    <source>
        <dbReference type="ARBA" id="ARBA00023180"/>
    </source>
</evidence>
<dbReference type="InterPro" id="IPR001881">
    <property type="entry name" value="EGF-like_Ca-bd_dom"/>
</dbReference>
<keyword evidence="3" id="KW-0677">Repeat</keyword>
<keyword evidence="11" id="KW-1185">Reference proteome</keyword>
<dbReference type="GO" id="GO:0032991">
    <property type="term" value="C:protein-containing complex"/>
    <property type="evidence" value="ECO:0007669"/>
    <property type="project" value="TreeGrafter"/>
</dbReference>
<dbReference type="PRINTS" id="PR00010">
    <property type="entry name" value="EGFBLOOD"/>
</dbReference>
<evidence type="ECO:0000256" key="4">
    <source>
        <dbReference type="ARBA" id="ARBA00022837"/>
    </source>
</evidence>
<reference evidence="11" key="2">
    <citation type="journal article" date="2013" name="Nat. Commun.">
        <title>Genome of the Chinese tree shrew.</title>
        <authorList>
            <person name="Fan Y."/>
            <person name="Huang Z.Y."/>
            <person name="Cao C.C."/>
            <person name="Chen C.S."/>
            <person name="Chen Y.X."/>
            <person name="Fan D.D."/>
            <person name="He J."/>
            <person name="Hou H.L."/>
            <person name="Hu L."/>
            <person name="Hu X.T."/>
            <person name="Jiang X.T."/>
            <person name="Lai R."/>
            <person name="Lang Y.S."/>
            <person name="Liang B."/>
            <person name="Liao S.G."/>
            <person name="Mu D."/>
            <person name="Ma Y.Y."/>
            <person name="Niu Y.Y."/>
            <person name="Sun X.Q."/>
            <person name="Xia J.Q."/>
            <person name="Xiao J."/>
            <person name="Xiong Z.Q."/>
            <person name="Xu L."/>
            <person name="Yang L."/>
            <person name="Zhang Y."/>
            <person name="Zhao W."/>
            <person name="Zhao X.D."/>
            <person name="Zheng Y.T."/>
            <person name="Zhou J.M."/>
            <person name="Zhu Y.B."/>
            <person name="Zhang G.J."/>
            <person name="Wang J."/>
            <person name="Yao Y.G."/>
        </authorList>
    </citation>
    <scope>NUCLEOTIDE SEQUENCE [LARGE SCALE GENOMIC DNA]</scope>
</reference>
<dbReference type="PANTHER" id="PTHR24049:SF41">
    <property type="entry name" value="ATTRACTIN"/>
    <property type="match status" value="1"/>
</dbReference>
<dbReference type="CDD" id="cd00054">
    <property type="entry name" value="EGF_CA"/>
    <property type="match status" value="5"/>
</dbReference>
<dbReference type="PROSITE" id="PS00010">
    <property type="entry name" value="ASX_HYDROXYL"/>
    <property type="match status" value="2"/>
</dbReference>
<dbReference type="GO" id="GO:0045197">
    <property type="term" value="P:establishment or maintenance of epithelial cell apical/basal polarity"/>
    <property type="evidence" value="ECO:0007669"/>
    <property type="project" value="TreeGrafter"/>
</dbReference>
<proteinExistence type="predicted"/>